<feature type="domain" description="Succinylglutamate desuccinylase/Aspartoacylase catalytic" evidence="5">
    <location>
        <begin position="33"/>
        <end position="214"/>
    </location>
</feature>
<keyword evidence="2" id="KW-0479">Metal-binding</keyword>
<name>A0A7V7QNF6_9FIRM</name>
<dbReference type="PANTHER" id="PTHR37326:SF1">
    <property type="entry name" value="BLL3975 PROTEIN"/>
    <property type="match status" value="1"/>
</dbReference>
<evidence type="ECO:0000313" key="7">
    <source>
        <dbReference type="Proteomes" id="UP000461768"/>
    </source>
</evidence>
<dbReference type="CDD" id="cd06253">
    <property type="entry name" value="M14_ASTE_ASPA-like"/>
    <property type="match status" value="1"/>
</dbReference>
<dbReference type="GO" id="GO:0046872">
    <property type="term" value="F:metal ion binding"/>
    <property type="evidence" value="ECO:0007669"/>
    <property type="project" value="UniProtKB-KW"/>
</dbReference>
<protein>
    <submittedName>
        <fullName evidence="6">Succinylglutamate desuccinylase</fullName>
    </submittedName>
</protein>
<dbReference type="Gene3D" id="3.40.630.10">
    <property type="entry name" value="Zn peptidases"/>
    <property type="match status" value="1"/>
</dbReference>
<comment type="cofactor">
    <cofactor evidence="1">
        <name>Zn(2+)</name>
        <dbReference type="ChEBI" id="CHEBI:29105"/>
    </cofactor>
</comment>
<accession>A0A7V7QNF6</accession>
<reference evidence="6 7" key="1">
    <citation type="submission" date="2019-09" db="EMBL/GenBank/DDBJ databases">
        <authorList>
            <person name="Valk L.C."/>
        </authorList>
    </citation>
    <scope>NUCLEOTIDE SEQUENCE [LARGE SCALE GENOMIC DNA]</scope>
    <source>
        <strain evidence="6">GalUA</strain>
    </source>
</reference>
<dbReference type="AlphaFoldDB" id="A0A7V7QNF6"/>
<dbReference type="EMBL" id="WAGX01000003">
    <property type="protein sequence ID" value="KAB1440479.1"/>
    <property type="molecule type" value="Genomic_DNA"/>
</dbReference>
<proteinExistence type="predicted"/>
<keyword evidence="3" id="KW-0378">Hydrolase</keyword>
<organism evidence="6 7">
    <name type="scientific">Candidatus Galacturonatibacter soehngenii</name>
    <dbReference type="NCBI Taxonomy" id="2307010"/>
    <lineage>
        <taxon>Bacteria</taxon>
        <taxon>Bacillati</taxon>
        <taxon>Bacillota</taxon>
        <taxon>Clostridia</taxon>
        <taxon>Lachnospirales</taxon>
        <taxon>Lachnospiraceae</taxon>
        <taxon>Candidatus Galacturonatibacter</taxon>
    </lineage>
</organism>
<dbReference type="PANTHER" id="PTHR37326">
    <property type="entry name" value="BLL3975 PROTEIN"/>
    <property type="match status" value="1"/>
</dbReference>
<evidence type="ECO:0000256" key="4">
    <source>
        <dbReference type="ARBA" id="ARBA00022833"/>
    </source>
</evidence>
<keyword evidence="4" id="KW-0862">Zinc</keyword>
<dbReference type="InterPro" id="IPR055438">
    <property type="entry name" value="AstE_AspA_cat"/>
</dbReference>
<dbReference type="GO" id="GO:0016788">
    <property type="term" value="F:hydrolase activity, acting on ester bonds"/>
    <property type="evidence" value="ECO:0007669"/>
    <property type="project" value="InterPro"/>
</dbReference>
<evidence type="ECO:0000313" key="6">
    <source>
        <dbReference type="EMBL" id="KAB1440479.1"/>
    </source>
</evidence>
<evidence type="ECO:0000256" key="2">
    <source>
        <dbReference type="ARBA" id="ARBA00022723"/>
    </source>
</evidence>
<comment type="caution">
    <text evidence="6">The sequence shown here is derived from an EMBL/GenBank/DDBJ whole genome shotgun (WGS) entry which is preliminary data.</text>
</comment>
<dbReference type="OrthoDB" id="9782876at2"/>
<evidence type="ECO:0000256" key="1">
    <source>
        <dbReference type="ARBA" id="ARBA00001947"/>
    </source>
</evidence>
<dbReference type="SUPFAM" id="SSF53187">
    <property type="entry name" value="Zn-dependent exopeptidases"/>
    <property type="match status" value="1"/>
</dbReference>
<dbReference type="RefSeq" id="WP_151140962.1">
    <property type="nucleotide sequence ID" value="NZ_WAGX01000003.1"/>
</dbReference>
<dbReference type="Proteomes" id="UP000461768">
    <property type="component" value="Unassembled WGS sequence"/>
</dbReference>
<evidence type="ECO:0000259" key="5">
    <source>
        <dbReference type="Pfam" id="PF24827"/>
    </source>
</evidence>
<dbReference type="Pfam" id="PF24827">
    <property type="entry name" value="AstE_AspA_cat"/>
    <property type="match status" value="1"/>
</dbReference>
<keyword evidence="7" id="KW-1185">Reference proteome</keyword>
<reference evidence="6 7" key="2">
    <citation type="submission" date="2020-02" db="EMBL/GenBank/DDBJ databases">
        <title>Candidatus Galacturonibacter soehngenii shows hetero-acetogenic catabolism of galacturonic acid but lacks a canonical carbon monoxide dehydrogenase/acetyl-CoA synthase complex.</title>
        <authorList>
            <person name="Diender M."/>
            <person name="Stouten G.R."/>
            <person name="Petersen J.F."/>
            <person name="Nielsen P.H."/>
            <person name="Dueholm M.S."/>
            <person name="Pronk J.T."/>
            <person name="Van Loosdrecht M.C.M."/>
        </authorList>
    </citation>
    <scope>NUCLEOTIDE SEQUENCE [LARGE SCALE GENOMIC DNA]</scope>
    <source>
        <strain evidence="6">GalUA</strain>
    </source>
</reference>
<sequence length="312" mass="34538">MVKTVVCVGLPIDEKLFIQKNRLAPESVTGKEKRITIVTGTHGDELDGQYVCYQLINKINQNQGKLKGIVDVYPALNPLGIDSVSRGIPMFELDMNRIFPGSRDAAMTENVAADIIEDIMGSDLCVDIHSSNVFLKETLQVRISNENEKKLLPYAKLLNTNLIWIHESVTVLEATLGHSLNSMRVPTLVVEMGVGMRITKEYGDHLVDGIFRLMVELGIWEEESIPIKAPIIATKDEVKVIHAQHAGVFVKEIEHNDWIREGEIIGNIINGLTGEIEEVITAPSDGIVFTLREYPIVYTGSLIARIVGGATK</sequence>
<evidence type="ECO:0000256" key="3">
    <source>
        <dbReference type="ARBA" id="ARBA00022801"/>
    </source>
</evidence>
<dbReference type="InterPro" id="IPR053138">
    <property type="entry name" value="N-alpha-Ac-DABA_deacetylase"/>
</dbReference>
<gene>
    <name evidence="6" type="ORF">F7O84_01190</name>
</gene>